<organism evidence="6 7">
    <name type="scientific">Nelumbo nucifera</name>
    <name type="common">Sacred lotus</name>
    <dbReference type="NCBI Taxonomy" id="4432"/>
    <lineage>
        <taxon>Eukaryota</taxon>
        <taxon>Viridiplantae</taxon>
        <taxon>Streptophyta</taxon>
        <taxon>Embryophyta</taxon>
        <taxon>Tracheophyta</taxon>
        <taxon>Spermatophyta</taxon>
        <taxon>Magnoliopsida</taxon>
        <taxon>Proteales</taxon>
        <taxon>Nelumbonaceae</taxon>
        <taxon>Nelumbo</taxon>
    </lineage>
</organism>
<dbReference type="SUPFAM" id="SSF52200">
    <property type="entry name" value="Toll/Interleukin receptor TIR domain"/>
    <property type="match status" value="1"/>
</dbReference>
<dbReference type="OMA" id="LNPMLHE"/>
<keyword evidence="3" id="KW-0520">NAD</keyword>
<sequence length="103" mass="11710">MALSDFSHGASSSSDTNLVWNYDVFLSFRGEDTRKNFTDHLYEALKRSGIHTFRDDEELMRGEEISSKLLKAIEESKKNKRHVGVSCILRDIDPSDVQNQSGT</sequence>
<name>A0A1U8Q5C4_NELNU</name>
<dbReference type="InParanoid" id="A0A1U8Q5C4"/>
<dbReference type="Pfam" id="PF01582">
    <property type="entry name" value="TIR"/>
    <property type="match status" value="1"/>
</dbReference>
<dbReference type="RefSeq" id="XP_019054013.1">
    <property type="nucleotide sequence ID" value="XM_019198468.1"/>
</dbReference>
<keyword evidence="6" id="KW-1185">Reference proteome</keyword>
<dbReference type="AlphaFoldDB" id="A0A1U8Q5C4"/>
<dbReference type="KEGG" id="nnu:109114965"/>
<comment type="catalytic activity">
    <reaction evidence="4">
        <text>NAD(+) + H2O = ADP-D-ribose + nicotinamide + H(+)</text>
        <dbReference type="Rhea" id="RHEA:16301"/>
        <dbReference type="ChEBI" id="CHEBI:15377"/>
        <dbReference type="ChEBI" id="CHEBI:15378"/>
        <dbReference type="ChEBI" id="CHEBI:17154"/>
        <dbReference type="ChEBI" id="CHEBI:57540"/>
        <dbReference type="ChEBI" id="CHEBI:57967"/>
        <dbReference type="EC" id="3.2.2.6"/>
    </reaction>
    <physiologicalReaction direction="left-to-right" evidence="4">
        <dbReference type="Rhea" id="RHEA:16302"/>
    </physiologicalReaction>
</comment>
<dbReference type="PROSITE" id="PS50104">
    <property type="entry name" value="TIR"/>
    <property type="match status" value="1"/>
</dbReference>
<dbReference type="GO" id="GO:0007165">
    <property type="term" value="P:signal transduction"/>
    <property type="evidence" value="ECO:0007669"/>
    <property type="project" value="InterPro"/>
</dbReference>
<dbReference type="GeneID" id="109114965"/>
<dbReference type="EC" id="3.2.2.6" evidence="1"/>
<protein>
    <recommendedName>
        <fullName evidence="1">ADP-ribosyl cyclase/cyclic ADP-ribose hydrolase</fullName>
        <ecNumber evidence="1">3.2.2.6</ecNumber>
    </recommendedName>
</protein>
<evidence type="ECO:0000256" key="3">
    <source>
        <dbReference type="ARBA" id="ARBA00023027"/>
    </source>
</evidence>
<dbReference type="OrthoDB" id="1678688at2759"/>
<evidence type="ECO:0000313" key="7">
    <source>
        <dbReference type="RefSeq" id="XP_019054013.1"/>
    </source>
</evidence>
<dbReference type="InterPro" id="IPR000157">
    <property type="entry name" value="TIR_dom"/>
</dbReference>
<dbReference type="PANTHER" id="PTHR32009">
    <property type="entry name" value="TMV RESISTANCE PROTEIN N-LIKE"/>
    <property type="match status" value="1"/>
</dbReference>
<accession>A0A1U8Q5C4</accession>
<evidence type="ECO:0000256" key="1">
    <source>
        <dbReference type="ARBA" id="ARBA00011982"/>
    </source>
</evidence>
<evidence type="ECO:0000313" key="6">
    <source>
        <dbReference type="Proteomes" id="UP000189703"/>
    </source>
</evidence>
<proteinExistence type="predicted"/>
<reference evidence="7" key="1">
    <citation type="submission" date="2025-08" db="UniProtKB">
        <authorList>
            <consortium name="RefSeq"/>
        </authorList>
    </citation>
    <scope>IDENTIFICATION</scope>
</reference>
<dbReference type="Gene3D" id="3.40.50.10140">
    <property type="entry name" value="Toll/interleukin-1 receptor homology (TIR) domain"/>
    <property type="match status" value="1"/>
</dbReference>
<evidence type="ECO:0000259" key="5">
    <source>
        <dbReference type="PROSITE" id="PS50104"/>
    </source>
</evidence>
<keyword evidence="2" id="KW-0378">Hydrolase</keyword>
<evidence type="ECO:0000256" key="2">
    <source>
        <dbReference type="ARBA" id="ARBA00022801"/>
    </source>
</evidence>
<dbReference type="PANTHER" id="PTHR32009:SF39">
    <property type="entry name" value="TIR DOMAIN-CONTAINING PROTEIN"/>
    <property type="match status" value="1"/>
</dbReference>
<evidence type="ECO:0000256" key="4">
    <source>
        <dbReference type="ARBA" id="ARBA00047304"/>
    </source>
</evidence>
<gene>
    <name evidence="7" type="primary">LOC109114965</name>
</gene>
<dbReference type="InterPro" id="IPR035897">
    <property type="entry name" value="Toll_tir_struct_dom_sf"/>
</dbReference>
<dbReference type="GO" id="GO:0061809">
    <property type="term" value="F:NAD+ nucleosidase activity, cyclic ADP-ribose generating"/>
    <property type="evidence" value="ECO:0007669"/>
    <property type="project" value="UniProtKB-EC"/>
</dbReference>
<dbReference type="Proteomes" id="UP000189703">
    <property type="component" value="Unplaced"/>
</dbReference>
<feature type="domain" description="TIR" evidence="5">
    <location>
        <begin position="20"/>
        <end position="103"/>
    </location>
</feature>